<evidence type="ECO:0000313" key="4">
    <source>
        <dbReference type="EMBL" id="EGF05992.1"/>
    </source>
</evidence>
<evidence type="ECO:0000313" key="5">
    <source>
        <dbReference type="Proteomes" id="UP000004105"/>
    </source>
</evidence>
<evidence type="ECO:0000259" key="2">
    <source>
        <dbReference type="Pfam" id="PF13362"/>
    </source>
</evidence>
<dbReference type="CDD" id="cd01029">
    <property type="entry name" value="TOPRIM_primases"/>
    <property type="match status" value="1"/>
</dbReference>
<dbReference type="InterPro" id="IPR034154">
    <property type="entry name" value="TOPRIM_DnaG/twinkle"/>
</dbReference>
<dbReference type="InterPro" id="IPR055570">
    <property type="entry name" value="DUF7146"/>
</dbReference>
<protein>
    <submittedName>
        <fullName evidence="4">Uncharacterized protein</fullName>
    </submittedName>
</protein>
<keyword evidence="5" id="KW-1185">Reference proteome</keyword>
<dbReference type="AlphaFoldDB" id="F2BGV0"/>
<gene>
    <name evidence="4" type="ORF">HMPREF9123_2957</name>
</gene>
<organism evidence="4 5">
    <name type="scientific">Neisseria bacilliformis ATCC BAA-1200</name>
    <dbReference type="NCBI Taxonomy" id="888742"/>
    <lineage>
        <taxon>Bacteria</taxon>
        <taxon>Pseudomonadati</taxon>
        <taxon>Pseudomonadota</taxon>
        <taxon>Betaproteobacteria</taxon>
        <taxon>Neisseriales</taxon>
        <taxon>Neisseriaceae</taxon>
        <taxon>Neisseria</taxon>
    </lineage>
</organism>
<evidence type="ECO:0000256" key="1">
    <source>
        <dbReference type="SAM" id="MobiDB-lite"/>
    </source>
</evidence>
<feature type="compositionally biased region" description="Basic and acidic residues" evidence="1">
    <location>
        <begin position="20"/>
        <end position="30"/>
    </location>
</feature>
<dbReference type="STRING" id="267212.GCA_001063965_01372"/>
<dbReference type="InterPro" id="IPR006171">
    <property type="entry name" value="TOPRIM_dom"/>
</dbReference>
<dbReference type="RefSeq" id="WP_007343961.1">
    <property type="nucleotide sequence ID" value="NZ_GL878496.1"/>
</dbReference>
<accession>F2BGV0</accession>
<sequence>MAALLGMSPSENPPAARQPESPEPKPDKQPELIRLFNAAAPIDGTPAALYLKGRGLSPELFDACPDLRYCPALPYWITRCADNRPACIGSCPAMLAAIRTPDGTLQGLHKTYLQTDGRKFAGIHPDTGDPLPAKKMAARYGGALHGAAVHLYPPDFQGRIIAAEGIETALAAWQLFQTPAIAALSAHGLQNLQWPHGTETLLIAADNDHSQTGRKAAEALTRRAARAGIGGGIWQPETAGFDALDELNRRQAATNAPKPPV</sequence>
<feature type="domain" description="DUF7146" evidence="3">
    <location>
        <begin position="28"/>
        <end position="137"/>
    </location>
</feature>
<feature type="region of interest" description="Disordered" evidence="1">
    <location>
        <begin position="1"/>
        <end position="30"/>
    </location>
</feature>
<dbReference type="EMBL" id="AFAY01000059">
    <property type="protein sequence ID" value="EGF05992.1"/>
    <property type="molecule type" value="Genomic_DNA"/>
</dbReference>
<feature type="domain" description="Toprim" evidence="2">
    <location>
        <begin position="160"/>
        <end position="246"/>
    </location>
</feature>
<dbReference type="Pfam" id="PF13362">
    <property type="entry name" value="Toprim_3"/>
    <property type="match status" value="1"/>
</dbReference>
<reference evidence="4 5" key="1">
    <citation type="submission" date="2011-02" db="EMBL/GenBank/DDBJ databases">
        <authorList>
            <person name="Muzny D."/>
            <person name="Qin X."/>
            <person name="Deng J."/>
            <person name="Jiang H."/>
            <person name="Liu Y."/>
            <person name="Qu J."/>
            <person name="Song X.-Z."/>
            <person name="Zhang L."/>
            <person name="Thornton R."/>
            <person name="Coyle M."/>
            <person name="Francisco L."/>
            <person name="Jackson L."/>
            <person name="Javaid M."/>
            <person name="Korchina V."/>
            <person name="Kovar C."/>
            <person name="Mata R."/>
            <person name="Mathew T."/>
            <person name="Ngo R."/>
            <person name="Nguyen L."/>
            <person name="Nguyen N."/>
            <person name="Okwuonu G."/>
            <person name="Ongeri F."/>
            <person name="Pham C."/>
            <person name="Simmons D."/>
            <person name="Wilczek-Boney K."/>
            <person name="Hale W."/>
            <person name="Jakkamsetti A."/>
            <person name="Pham P."/>
            <person name="Ruth R."/>
            <person name="San Lucas F."/>
            <person name="Warren J."/>
            <person name="Zhang J."/>
            <person name="Zhao Z."/>
            <person name="Zhou C."/>
            <person name="Zhu D."/>
            <person name="Lee S."/>
            <person name="Bess C."/>
            <person name="Blankenburg K."/>
            <person name="Forbes L."/>
            <person name="Fu Q."/>
            <person name="Gubbala S."/>
            <person name="Hirani K."/>
            <person name="Jayaseelan J.C."/>
            <person name="Lara F."/>
            <person name="Munidasa M."/>
            <person name="Palculict T."/>
            <person name="Patil S."/>
            <person name="Pu L.-L."/>
            <person name="Saada N."/>
            <person name="Tang L."/>
            <person name="Weissenberger G."/>
            <person name="Zhu Y."/>
            <person name="Hemphill L."/>
            <person name="Shang Y."/>
            <person name="Youmans B."/>
            <person name="Ayvaz T."/>
            <person name="Ross M."/>
            <person name="Santibanez J."/>
            <person name="Aqrawi P."/>
            <person name="Gross S."/>
            <person name="Joshi V."/>
            <person name="Fowler G."/>
            <person name="Nazareth L."/>
            <person name="Reid J."/>
            <person name="Worley K."/>
            <person name="Petrosino J."/>
            <person name="Highlander S."/>
            <person name="Gibbs R."/>
        </authorList>
    </citation>
    <scope>NUCLEOTIDE SEQUENCE [LARGE SCALE GENOMIC DNA]</scope>
    <source>
        <strain evidence="4 5">ATCC BAA-1200</strain>
    </source>
</reference>
<evidence type="ECO:0000259" key="3">
    <source>
        <dbReference type="Pfam" id="PF23639"/>
    </source>
</evidence>
<dbReference type="HOGENOM" id="CLU_059689_1_0_4"/>
<proteinExistence type="predicted"/>
<name>F2BGV0_9NEIS</name>
<comment type="caution">
    <text evidence="4">The sequence shown here is derived from an EMBL/GenBank/DDBJ whole genome shotgun (WGS) entry which is preliminary data.</text>
</comment>
<dbReference type="Proteomes" id="UP000004105">
    <property type="component" value="Unassembled WGS sequence"/>
</dbReference>
<dbReference type="Pfam" id="PF23639">
    <property type="entry name" value="DUF7146"/>
    <property type="match status" value="1"/>
</dbReference>